<dbReference type="Proteomes" id="UP001201980">
    <property type="component" value="Unassembled WGS sequence"/>
</dbReference>
<dbReference type="EMBL" id="JAKWBI020000385">
    <property type="protein sequence ID" value="KAJ2895664.1"/>
    <property type="molecule type" value="Genomic_DNA"/>
</dbReference>
<keyword evidence="4" id="KW-0227">DNA damage</keyword>
<keyword evidence="11" id="KW-1185">Reference proteome</keyword>
<evidence type="ECO:0000259" key="9">
    <source>
        <dbReference type="Pfam" id="PF25812"/>
    </source>
</evidence>
<dbReference type="GO" id="GO:0000077">
    <property type="term" value="P:DNA damage checkpoint signaling"/>
    <property type="evidence" value="ECO:0007669"/>
    <property type="project" value="TreeGrafter"/>
</dbReference>
<dbReference type="GO" id="GO:0006281">
    <property type="term" value="P:DNA repair"/>
    <property type="evidence" value="ECO:0007669"/>
    <property type="project" value="InterPro"/>
</dbReference>
<dbReference type="SUPFAM" id="SSF52540">
    <property type="entry name" value="P-loop containing nucleoside triphosphate hydrolases"/>
    <property type="match status" value="1"/>
</dbReference>
<feature type="region of interest" description="Disordered" evidence="8">
    <location>
        <begin position="804"/>
        <end position="853"/>
    </location>
</feature>
<evidence type="ECO:0000256" key="6">
    <source>
        <dbReference type="ARBA" id="ARBA00023242"/>
    </source>
</evidence>
<feature type="compositionally biased region" description="Acidic residues" evidence="8">
    <location>
        <begin position="807"/>
        <end position="817"/>
    </location>
</feature>
<proteinExistence type="inferred from homology"/>
<dbReference type="GO" id="GO:0003682">
    <property type="term" value="F:chromatin binding"/>
    <property type="evidence" value="ECO:0007669"/>
    <property type="project" value="TreeGrafter"/>
</dbReference>
<name>A0AAD5WPU8_9PEZI</name>
<dbReference type="PANTHER" id="PTHR12172">
    <property type="entry name" value="CELL CYCLE CHECKPOINT PROTEIN RAD17"/>
    <property type="match status" value="1"/>
</dbReference>
<keyword evidence="6" id="KW-0539">Nucleus</keyword>
<dbReference type="GO" id="GO:0005524">
    <property type="term" value="F:ATP binding"/>
    <property type="evidence" value="ECO:0007669"/>
    <property type="project" value="UniProtKB-KW"/>
</dbReference>
<feature type="compositionally biased region" description="Basic and acidic residues" evidence="8">
    <location>
        <begin position="72"/>
        <end position="83"/>
    </location>
</feature>
<comment type="subcellular location">
    <subcellularLocation>
        <location evidence="1">Nucleus</location>
    </subcellularLocation>
</comment>
<dbReference type="GO" id="GO:0033314">
    <property type="term" value="P:mitotic DNA replication checkpoint signaling"/>
    <property type="evidence" value="ECO:0007669"/>
    <property type="project" value="TreeGrafter"/>
</dbReference>
<comment type="caution">
    <text evidence="10">The sequence shown here is derived from an EMBL/GenBank/DDBJ whole genome shotgun (WGS) entry which is preliminary data.</text>
</comment>
<comment type="similarity">
    <text evidence="2">Belongs to the rad17/RAD24 family.</text>
</comment>
<evidence type="ECO:0000256" key="3">
    <source>
        <dbReference type="ARBA" id="ARBA00022741"/>
    </source>
</evidence>
<dbReference type="GO" id="GO:0005634">
    <property type="term" value="C:nucleus"/>
    <property type="evidence" value="ECO:0007669"/>
    <property type="project" value="UniProtKB-SubCell"/>
</dbReference>
<evidence type="ECO:0000313" key="10">
    <source>
        <dbReference type="EMBL" id="KAJ2895664.1"/>
    </source>
</evidence>
<feature type="compositionally biased region" description="Low complexity" evidence="8">
    <location>
        <begin position="155"/>
        <end position="172"/>
    </location>
</feature>
<accession>A0AAD5WPU8</accession>
<keyword evidence="7" id="KW-0131">Cell cycle</keyword>
<protein>
    <recommendedName>
        <fullName evidence="9">Checkpoint protein RAD24-like helical bundle domain-containing protein</fullName>
    </recommendedName>
</protein>
<dbReference type="InterPro" id="IPR027417">
    <property type="entry name" value="P-loop_NTPase"/>
</dbReference>
<keyword evidence="3" id="KW-0547">Nucleotide-binding</keyword>
<feature type="compositionally biased region" description="Basic residues" evidence="8">
    <location>
        <begin position="1"/>
        <end position="10"/>
    </location>
</feature>
<dbReference type="Gene3D" id="3.40.50.300">
    <property type="entry name" value="P-loop containing nucleotide triphosphate hydrolases"/>
    <property type="match status" value="1"/>
</dbReference>
<dbReference type="InterPro" id="IPR004582">
    <property type="entry name" value="Checkpoint_prot_Rad17_Rad24"/>
</dbReference>
<evidence type="ECO:0000256" key="2">
    <source>
        <dbReference type="ARBA" id="ARBA00006168"/>
    </source>
</evidence>
<reference evidence="10" key="1">
    <citation type="submission" date="2022-07" db="EMBL/GenBank/DDBJ databases">
        <title>Draft genome sequence of Zalerion maritima ATCC 34329, a (micro)plastics degrading marine fungus.</title>
        <authorList>
            <person name="Paco A."/>
            <person name="Goncalves M.F.M."/>
            <person name="Rocha-Santos T.A.P."/>
            <person name="Alves A."/>
        </authorList>
    </citation>
    <scope>NUCLEOTIDE SEQUENCE</scope>
    <source>
        <strain evidence="10">ATCC 34329</strain>
    </source>
</reference>
<evidence type="ECO:0000313" key="11">
    <source>
        <dbReference type="Proteomes" id="UP001201980"/>
    </source>
</evidence>
<dbReference type="Pfam" id="PF03215">
    <property type="entry name" value="Rad17"/>
    <property type="match status" value="1"/>
</dbReference>
<dbReference type="GO" id="GO:0003689">
    <property type="term" value="F:DNA clamp loader activity"/>
    <property type="evidence" value="ECO:0007669"/>
    <property type="project" value="TreeGrafter"/>
</dbReference>
<feature type="domain" description="Checkpoint protein RAD24-like helical bundle" evidence="9">
    <location>
        <begin position="507"/>
        <end position="611"/>
    </location>
</feature>
<feature type="region of interest" description="Disordered" evidence="8">
    <location>
        <begin position="1"/>
        <end position="195"/>
    </location>
</feature>
<dbReference type="InterPro" id="IPR057927">
    <property type="entry name" value="RAD24-like_helical"/>
</dbReference>
<gene>
    <name evidence="10" type="ORF">MKZ38_006270</name>
</gene>
<sequence>MTPPAKRRRPNIVEPDAQESSTTPKKNSLTTFLTSPRANPTMAKSMLPSRTRSTRAPTKSPSTSPEKSRRKQTFDDERGKSADLKTMFSKQAQRKRPAATTATATSLVEELDEDPISDGDDVSYTKASSTSIIGQAARKRQKTDNQFPANSTSFAASSGRSTRSMSQASSSGIFLKPPLPSYAKAQDGDEDRPWSERFAPQNLEELAVHKRKVSDVRQWLQAAVNGKLRQRLLVLKGAAGTGKTTTIRLLAQELQCELLEWRNPTSSGIGLVSFSAQFEEFMSRGGKFSQLDLDSESEESLPPSVQSKATPRDGTFHQKLILIEEFPNTFVRSSTALLAFRKAVLAYLANNTPTLNSYGLPKSDNPITPVVMVISETLLTTTSASADSFTAHRLLGPEILQHPGAAVIEFNNVAPTFLSKALEIIVQKESRKSGRRSTPGPQVIKKLGEIGDIRSAISALQFLCIKGDSDTDWGARVSFTKSKKTSKPRQNLTKGEQASLELVTQRESSLGIFHAVGKVVYNKREEQVVPGSAEALAETLPPHLLFAARPVKSAVGVDTLMDEMGTDTGTFLSALHENYPLSCVSTGPGDMNSSLDYISGCLEYLSDSDMLCPSWDIFFGSKGPSGGFNDTGSHILRQDEMGFQVAARGLLFSLPVPVKRVPSNSGGKGSDAFKMFFPTSIKLWRAKEEMEGLLDMWAGKLLHGANDGQDSSLKGIMEGAAAFRHTKPQGVESWATNQRAKRHAHVEKDESGPLLSLGSSARKEMVLERLPYMAHIARAQRGQFSNTLGLRDIEKVVSFRAGLKVDGDDESEGEDSEAAPGETWATDKPVEESLPQKAKNKIVPRGDSEVPGAVGHDLFLSFDDIED</sequence>
<evidence type="ECO:0000256" key="5">
    <source>
        <dbReference type="ARBA" id="ARBA00022840"/>
    </source>
</evidence>
<feature type="compositionally biased region" description="Acidic residues" evidence="8">
    <location>
        <begin position="109"/>
        <end position="121"/>
    </location>
</feature>
<evidence type="ECO:0000256" key="4">
    <source>
        <dbReference type="ARBA" id="ARBA00022763"/>
    </source>
</evidence>
<evidence type="ECO:0000256" key="1">
    <source>
        <dbReference type="ARBA" id="ARBA00004123"/>
    </source>
</evidence>
<evidence type="ECO:0000256" key="7">
    <source>
        <dbReference type="ARBA" id="ARBA00023306"/>
    </source>
</evidence>
<dbReference type="AlphaFoldDB" id="A0AAD5WPU8"/>
<evidence type="ECO:0000256" key="8">
    <source>
        <dbReference type="SAM" id="MobiDB-lite"/>
    </source>
</evidence>
<feature type="compositionally biased region" description="Polar residues" evidence="8">
    <location>
        <begin position="144"/>
        <end position="154"/>
    </location>
</feature>
<organism evidence="10 11">
    <name type="scientific">Zalerion maritima</name>
    <dbReference type="NCBI Taxonomy" id="339359"/>
    <lineage>
        <taxon>Eukaryota</taxon>
        <taxon>Fungi</taxon>
        <taxon>Dikarya</taxon>
        <taxon>Ascomycota</taxon>
        <taxon>Pezizomycotina</taxon>
        <taxon>Sordariomycetes</taxon>
        <taxon>Lulworthiomycetidae</taxon>
        <taxon>Lulworthiales</taxon>
        <taxon>Lulworthiaceae</taxon>
        <taxon>Zalerion</taxon>
    </lineage>
</organism>
<dbReference type="PANTHER" id="PTHR12172:SF0">
    <property type="entry name" value="CELL CYCLE CHECKPOINT PROTEIN RAD17"/>
    <property type="match status" value="1"/>
</dbReference>
<feature type="compositionally biased region" description="Polar residues" evidence="8">
    <location>
        <begin position="18"/>
        <end position="38"/>
    </location>
</feature>
<keyword evidence="5" id="KW-0067">ATP-binding</keyword>
<dbReference type="Pfam" id="PF25812">
    <property type="entry name" value="RAD24_helical"/>
    <property type="match status" value="1"/>
</dbReference>